<dbReference type="Pfam" id="PF00665">
    <property type="entry name" value="rve"/>
    <property type="match status" value="1"/>
</dbReference>
<dbReference type="GO" id="GO:0003676">
    <property type="term" value="F:nucleic acid binding"/>
    <property type="evidence" value="ECO:0007669"/>
    <property type="project" value="InterPro"/>
</dbReference>
<dbReference type="AlphaFoldDB" id="A0A0A9YDA6"/>
<feature type="domain" description="Integrase catalytic" evidence="1">
    <location>
        <begin position="28"/>
        <end position="182"/>
    </location>
</feature>
<dbReference type="Gene3D" id="3.30.420.10">
    <property type="entry name" value="Ribonuclease H-like superfamily/Ribonuclease H"/>
    <property type="match status" value="1"/>
</dbReference>
<dbReference type="PANTHER" id="PTHR37984:SF5">
    <property type="entry name" value="PROTEIN NYNRIN-LIKE"/>
    <property type="match status" value="1"/>
</dbReference>
<dbReference type="InterPro" id="IPR012337">
    <property type="entry name" value="RNaseH-like_sf"/>
</dbReference>
<dbReference type="EMBL" id="GBHO01012532">
    <property type="protein sequence ID" value="JAG31072.1"/>
    <property type="molecule type" value="Transcribed_RNA"/>
</dbReference>
<protein>
    <submittedName>
        <fullName evidence="2">Uncharacterized protein K02A2.6</fullName>
    </submittedName>
</protein>
<evidence type="ECO:0000313" key="2">
    <source>
        <dbReference type="EMBL" id="JAG31072.1"/>
    </source>
</evidence>
<gene>
    <name evidence="2" type="ORF">CM83_27503</name>
</gene>
<proteinExistence type="predicted"/>
<dbReference type="GO" id="GO:0015074">
    <property type="term" value="P:DNA integration"/>
    <property type="evidence" value="ECO:0007669"/>
    <property type="project" value="InterPro"/>
</dbReference>
<feature type="non-terminal residue" evidence="2">
    <location>
        <position position="1"/>
    </location>
</feature>
<name>A0A0A9YDA6_LYGHE</name>
<accession>A0A0A9YDA6</accession>
<sequence length="405" mass="44804">EIVKECSSCEACNVHHPRKSDAPCRVDRSPAPKPWSRIHMDLCKFEKYTLCVLVDSFSNWIHANVLHPPNTSNLITFLKSFMASFGIPGELVSDNGPPFNSSEFKEFLKKWDIVYAPTAPYNPPSNGRAERAIASLKQGLRKVSQDHPSIPFLDCLVHVLAAQHATPSTSGDSPMNMIFRYPPTTPINKICAQPRVQCDLKQVSTFLTNEPVWAMIHPHIKHPTWQKGVVLSVVSSSLRVVKLLMGSQHRVHVAQLRKRDIKPQVAQQTHISEAYSPTFGSGEKVTVDSFPIADLGPSQSCSPWPNYPLFPVGTQTHQAPVPRIQVRTPQMSRIPRPIASPTPLSPHIKGLQLINAPSLDWSTPPAVSLSSTATGSMASSGPLTNQTSRYGRLIKQPFWKKGFVV</sequence>
<reference evidence="2" key="1">
    <citation type="journal article" date="2014" name="PLoS ONE">
        <title>Transcriptome-Based Identification of ABC Transporters in the Western Tarnished Plant Bug Lygus hesperus.</title>
        <authorList>
            <person name="Hull J.J."/>
            <person name="Chaney K."/>
            <person name="Geib S.M."/>
            <person name="Fabrick J.A."/>
            <person name="Brent C.S."/>
            <person name="Walsh D."/>
            <person name="Lavine L.C."/>
        </authorList>
    </citation>
    <scope>NUCLEOTIDE SEQUENCE</scope>
</reference>
<dbReference type="InterPro" id="IPR036397">
    <property type="entry name" value="RNaseH_sf"/>
</dbReference>
<dbReference type="InterPro" id="IPR001584">
    <property type="entry name" value="Integrase_cat-core"/>
</dbReference>
<dbReference type="PANTHER" id="PTHR37984">
    <property type="entry name" value="PROTEIN CBG26694"/>
    <property type="match status" value="1"/>
</dbReference>
<dbReference type="InterPro" id="IPR050951">
    <property type="entry name" value="Retrovirus_Pol_polyprotein"/>
</dbReference>
<dbReference type="SUPFAM" id="SSF53098">
    <property type="entry name" value="Ribonuclease H-like"/>
    <property type="match status" value="1"/>
</dbReference>
<evidence type="ECO:0000259" key="1">
    <source>
        <dbReference type="PROSITE" id="PS50994"/>
    </source>
</evidence>
<organism evidence="2">
    <name type="scientific">Lygus hesperus</name>
    <name type="common">Western plant bug</name>
    <dbReference type="NCBI Taxonomy" id="30085"/>
    <lineage>
        <taxon>Eukaryota</taxon>
        <taxon>Metazoa</taxon>
        <taxon>Ecdysozoa</taxon>
        <taxon>Arthropoda</taxon>
        <taxon>Hexapoda</taxon>
        <taxon>Insecta</taxon>
        <taxon>Pterygota</taxon>
        <taxon>Neoptera</taxon>
        <taxon>Paraneoptera</taxon>
        <taxon>Hemiptera</taxon>
        <taxon>Heteroptera</taxon>
        <taxon>Panheteroptera</taxon>
        <taxon>Cimicomorpha</taxon>
        <taxon>Miridae</taxon>
        <taxon>Mirini</taxon>
        <taxon>Lygus</taxon>
    </lineage>
</organism>
<dbReference type="PROSITE" id="PS50994">
    <property type="entry name" value="INTEGRASE"/>
    <property type="match status" value="1"/>
</dbReference>
<reference evidence="2" key="2">
    <citation type="submission" date="2014-07" db="EMBL/GenBank/DDBJ databases">
        <authorList>
            <person name="Hull J."/>
        </authorList>
    </citation>
    <scope>NUCLEOTIDE SEQUENCE</scope>
</reference>